<proteinExistence type="predicted"/>
<reference evidence="2 3" key="1">
    <citation type="submission" date="2019-03" db="EMBL/GenBank/DDBJ databases">
        <title>The genome sequence of a newly discovered highly antifungal drug resistant Aspergillus species, Aspergillus tanneri NIH 1004.</title>
        <authorList>
            <person name="Mounaud S."/>
            <person name="Singh I."/>
            <person name="Joardar V."/>
            <person name="Pakala S."/>
            <person name="Pakala S."/>
            <person name="Venepally P."/>
            <person name="Hoover J."/>
            <person name="Nierman W."/>
            <person name="Chung J."/>
            <person name="Losada L."/>
        </authorList>
    </citation>
    <scope>NUCLEOTIDE SEQUENCE [LARGE SCALE GENOMIC DNA]</scope>
    <source>
        <strain evidence="2 3">NIH1004</strain>
    </source>
</reference>
<evidence type="ECO:0000313" key="3">
    <source>
        <dbReference type="Proteomes" id="UP000308092"/>
    </source>
</evidence>
<keyword evidence="3" id="KW-1185">Reference proteome</keyword>
<dbReference type="AlphaFoldDB" id="A0A4S3JFY5"/>
<organism evidence="2 3">
    <name type="scientific">Aspergillus tanneri</name>
    <dbReference type="NCBI Taxonomy" id="1220188"/>
    <lineage>
        <taxon>Eukaryota</taxon>
        <taxon>Fungi</taxon>
        <taxon>Dikarya</taxon>
        <taxon>Ascomycota</taxon>
        <taxon>Pezizomycotina</taxon>
        <taxon>Eurotiomycetes</taxon>
        <taxon>Eurotiomycetidae</taxon>
        <taxon>Eurotiales</taxon>
        <taxon>Aspergillaceae</taxon>
        <taxon>Aspergillus</taxon>
        <taxon>Aspergillus subgen. Circumdati</taxon>
    </lineage>
</organism>
<name>A0A4S3JFY5_9EURO</name>
<gene>
    <name evidence="2" type="ORF">EYZ11_006391</name>
</gene>
<dbReference type="PANTHER" id="PTHR17630:SF44">
    <property type="entry name" value="PROTEIN AIM2"/>
    <property type="match status" value="1"/>
</dbReference>
<dbReference type="InterPro" id="IPR029058">
    <property type="entry name" value="AB_hydrolase_fold"/>
</dbReference>
<dbReference type="STRING" id="1220188.A0A4S3JFY5"/>
<dbReference type="PANTHER" id="PTHR17630">
    <property type="entry name" value="DIENELACTONE HYDROLASE"/>
    <property type="match status" value="1"/>
</dbReference>
<dbReference type="VEuPathDB" id="FungiDB:EYZ11_006391"/>
<dbReference type="EMBL" id="SOSA01000224">
    <property type="protein sequence ID" value="THC94142.1"/>
    <property type="molecule type" value="Genomic_DNA"/>
</dbReference>
<feature type="domain" description="Dienelactone hydrolase" evidence="1">
    <location>
        <begin position="39"/>
        <end position="98"/>
    </location>
</feature>
<evidence type="ECO:0000313" key="2">
    <source>
        <dbReference type="EMBL" id="THC94142.1"/>
    </source>
</evidence>
<accession>A0A4S3JFY5</accession>
<dbReference type="Proteomes" id="UP000308092">
    <property type="component" value="Unassembled WGS sequence"/>
</dbReference>
<evidence type="ECO:0000259" key="1">
    <source>
        <dbReference type="Pfam" id="PF01738"/>
    </source>
</evidence>
<dbReference type="Pfam" id="PF01738">
    <property type="entry name" value="DLH"/>
    <property type="match status" value="1"/>
</dbReference>
<sequence>MASNPMQSCCYQGFKHNGEPRGSISTVEDIEVYTSYPPDLSTEYGVLMAESLTDIIGHRLVNAQVIADQFADHGYFVMMPDLFYGDAVPLNKPGEFDMGKWRSGNYHPQGKKHLPETVDPIVEICLSEMLTKYNCKARPSVPLPEIWQ</sequence>
<dbReference type="Gene3D" id="3.40.50.1820">
    <property type="entry name" value="alpha/beta hydrolase"/>
    <property type="match status" value="1"/>
</dbReference>
<comment type="caution">
    <text evidence="2">The sequence shown here is derived from an EMBL/GenBank/DDBJ whole genome shotgun (WGS) entry which is preliminary data.</text>
</comment>
<protein>
    <recommendedName>
        <fullName evidence="1">Dienelactone hydrolase domain-containing protein</fullName>
    </recommendedName>
</protein>
<dbReference type="InterPro" id="IPR002925">
    <property type="entry name" value="Dienelactn_hydro"/>
</dbReference>
<dbReference type="GO" id="GO:0016787">
    <property type="term" value="F:hydrolase activity"/>
    <property type="evidence" value="ECO:0007669"/>
    <property type="project" value="InterPro"/>
</dbReference>